<dbReference type="EMBL" id="WJXB01000002">
    <property type="protein sequence ID" value="MRN52559.1"/>
    <property type="molecule type" value="Genomic_DNA"/>
</dbReference>
<organism evidence="2 3">
    <name type="scientific">Paenibacillus monticola</name>
    <dbReference type="NCBI Taxonomy" id="2666075"/>
    <lineage>
        <taxon>Bacteria</taxon>
        <taxon>Bacillati</taxon>
        <taxon>Bacillota</taxon>
        <taxon>Bacilli</taxon>
        <taxon>Bacillales</taxon>
        <taxon>Paenibacillaceae</taxon>
        <taxon>Paenibacillus</taxon>
    </lineage>
</organism>
<comment type="caution">
    <text evidence="2">The sequence shown here is derived from an EMBL/GenBank/DDBJ whole genome shotgun (WGS) entry which is preliminary data.</text>
</comment>
<feature type="chain" id="PRO_5039474680" description="Lipoprotein" evidence="1">
    <location>
        <begin position="24"/>
        <end position="181"/>
    </location>
</feature>
<evidence type="ECO:0008006" key="4">
    <source>
        <dbReference type="Google" id="ProtNLM"/>
    </source>
</evidence>
<feature type="signal peptide" evidence="1">
    <location>
        <begin position="1"/>
        <end position="23"/>
    </location>
</feature>
<keyword evidence="1" id="KW-0732">Signal</keyword>
<dbReference type="PROSITE" id="PS51257">
    <property type="entry name" value="PROKAR_LIPOPROTEIN"/>
    <property type="match status" value="1"/>
</dbReference>
<dbReference type="Proteomes" id="UP000463051">
    <property type="component" value="Unassembled WGS sequence"/>
</dbReference>
<evidence type="ECO:0000256" key="1">
    <source>
        <dbReference type="SAM" id="SignalP"/>
    </source>
</evidence>
<evidence type="ECO:0000313" key="3">
    <source>
        <dbReference type="Proteomes" id="UP000463051"/>
    </source>
</evidence>
<dbReference type="RefSeq" id="WP_154117568.1">
    <property type="nucleotide sequence ID" value="NZ_WJXB01000002.1"/>
</dbReference>
<proteinExistence type="predicted"/>
<protein>
    <recommendedName>
        <fullName evidence="4">Lipoprotein</fullName>
    </recommendedName>
</protein>
<reference evidence="2 3" key="1">
    <citation type="submission" date="2019-11" db="EMBL/GenBank/DDBJ databases">
        <title>Paenibacillus monticola sp. nov., a novel PGPR strain isolated from mountain sample in China.</title>
        <authorList>
            <person name="Zhao Q."/>
            <person name="Li H.-P."/>
            <person name="Zhang J.-L."/>
        </authorList>
    </citation>
    <scope>NUCLEOTIDE SEQUENCE [LARGE SCALE GENOMIC DNA]</scope>
    <source>
        <strain evidence="2 3">LC-T2</strain>
    </source>
</reference>
<gene>
    <name evidence="2" type="ORF">GJB61_06055</name>
</gene>
<dbReference type="AlphaFoldDB" id="A0A7X2H2V3"/>
<evidence type="ECO:0000313" key="2">
    <source>
        <dbReference type="EMBL" id="MRN52559.1"/>
    </source>
</evidence>
<sequence length="181" mass="20802">MRLRALILTILIISLMGCSSGFKPDTFSEKDFAFQKVDDVNAKIHYGMTRKEVEKILGEGEESYLASVIYKNGVIVMYSKEKVVGFALSEDSHGFYKTSRGVEVGMSKQNIIELFGEKYAIETPEGSLDYMYNLEDKKLLSNEFLKTADQKYKENTYLFTAFFNEDGSIRNVYLLDHRIYK</sequence>
<accession>A0A7X2H2V3</accession>
<keyword evidence="3" id="KW-1185">Reference proteome</keyword>
<name>A0A7X2H2V3_9BACL</name>